<keyword evidence="2" id="KW-1185">Reference proteome</keyword>
<organism evidence="1 2">
    <name type="scientific">Ustilago hordei</name>
    <name type="common">Barley covered smut fungus</name>
    <dbReference type="NCBI Taxonomy" id="120017"/>
    <lineage>
        <taxon>Eukaryota</taxon>
        <taxon>Fungi</taxon>
        <taxon>Dikarya</taxon>
        <taxon>Basidiomycota</taxon>
        <taxon>Ustilaginomycotina</taxon>
        <taxon>Ustilaginomycetes</taxon>
        <taxon>Ustilaginales</taxon>
        <taxon>Ustilaginaceae</taxon>
        <taxon>Ustilago</taxon>
    </lineage>
</organism>
<dbReference type="Proteomes" id="UP000006174">
    <property type="component" value="Unassembled WGS sequence"/>
</dbReference>
<proteinExistence type="predicted"/>
<evidence type="ECO:0000313" key="2">
    <source>
        <dbReference type="Proteomes" id="UP000006174"/>
    </source>
</evidence>
<reference evidence="1 2" key="1">
    <citation type="journal article" date="2012" name="Plant Cell">
        <title>Genome comparison of barley and maize smut fungi reveals targeted loss of RNA silencing components and species-specific presence of transposable elements.</title>
        <authorList>
            <person name="Laurie J.D."/>
            <person name="Ali S."/>
            <person name="Linning R."/>
            <person name="Mannhaupt G."/>
            <person name="Wong P."/>
            <person name="Gueldener U."/>
            <person name="Muensterkoetter M."/>
            <person name="Moore R."/>
            <person name="Kahmann R."/>
            <person name="Bakkeren G."/>
            <person name="Schirawski J."/>
        </authorList>
    </citation>
    <scope>NUCLEOTIDE SEQUENCE [LARGE SCALE GENOMIC DNA]</scope>
    <source>
        <strain evidence="2">Uh4875-4</strain>
    </source>
</reference>
<name>I2G3C2_USTHO</name>
<comment type="caution">
    <text evidence="1">The sequence shown here is derived from an EMBL/GenBank/DDBJ whole genome shotgun (WGS) entry which is preliminary data.</text>
</comment>
<protein>
    <submittedName>
        <fullName evidence="1">Uncharacterized protein</fullName>
    </submittedName>
</protein>
<evidence type="ECO:0000313" key="1">
    <source>
        <dbReference type="EMBL" id="CCF53665.1"/>
    </source>
</evidence>
<dbReference type="AlphaFoldDB" id="I2G3C2"/>
<dbReference type="HOGENOM" id="CLU_089423_0_0_1"/>
<dbReference type="EMBL" id="CAGI01000184">
    <property type="protein sequence ID" value="CCF53665.1"/>
    <property type="molecule type" value="Genomic_DNA"/>
</dbReference>
<sequence length="272" mass="29912">MSSPPNPVHNMVSSRYRTCSQDAMSAPSSEGTTAPTRHHQIVVWLHHCEVSASAAKPPPPPPAADPLASPVARSPLEPLFLGMDDDIVVPSPLPSPFLASAAQSLMGNDYSLASPEIDLYEVDTRCPAVEMMTPEHQAVWEAELARSATPPPMADKVIDAVLDAHHPSTPVYQLEVQPLTPPPCWVEHQTPPLPPPNQHLPTNGEIARWSERFFVAELMAWFADQYFPLDWDVPAGSLPKCCLHQLVMLCLTKGCMPWPSWQCHWCFNLGTP</sequence>
<gene>
    <name evidence="1" type="ORF">UHOR_16096</name>
</gene>
<accession>I2G3C2</accession>